<proteinExistence type="predicted"/>
<protein>
    <submittedName>
        <fullName evidence="2">Uncharacterized protein</fullName>
    </submittedName>
</protein>
<sequence length="183" mass="21278">MPNPKLQVYLMAFMVVVTLVILFWNKLRMDRFSIKEVARPEMVKEYKLLKRISGYYWLIFSCFGLMTIVYAGLPQFYYIFLPLDAFDLPVINTMGLLILGVSLVWIIIAQIQIDKELYRLSRNIEKLEAMEMVRFSERLLISGMFILFLGFSTTITNITGIALVLISGFIYLKQFGTNRNLST</sequence>
<feature type="transmembrane region" description="Helical" evidence="1">
    <location>
        <begin position="6"/>
        <end position="25"/>
    </location>
</feature>
<feature type="transmembrane region" description="Helical" evidence="1">
    <location>
        <begin position="139"/>
        <end position="172"/>
    </location>
</feature>
<accession>A0ABQ1USP2</accession>
<evidence type="ECO:0000313" key="2">
    <source>
        <dbReference type="EMBL" id="GGF24096.1"/>
    </source>
</evidence>
<organism evidence="2 3">
    <name type="scientific">Echinicola rosea</name>
    <dbReference type="NCBI Taxonomy" id="1807691"/>
    <lineage>
        <taxon>Bacteria</taxon>
        <taxon>Pseudomonadati</taxon>
        <taxon>Bacteroidota</taxon>
        <taxon>Cytophagia</taxon>
        <taxon>Cytophagales</taxon>
        <taxon>Cyclobacteriaceae</taxon>
        <taxon>Echinicola</taxon>
    </lineage>
</organism>
<evidence type="ECO:0000313" key="3">
    <source>
        <dbReference type="Proteomes" id="UP000647339"/>
    </source>
</evidence>
<keyword evidence="1" id="KW-0812">Transmembrane</keyword>
<feature type="transmembrane region" description="Helical" evidence="1">
    <location>
        <begin position="54"/>
        <end position="73"/>
    </location>
</feature>
<keyword evidence="3" id="KW-1185">Reference proteome</keyword>
<dbReference type="EMBL" id="BMIU01000004">
    <property type="protein sequence ID" value="GGF24096.1"/>
    <property type="molecule type" value="Genomic_DNA"/>
</dbReference>
<keyword evidence="1" id="KW-1133">Transmembrane helix</keyword>
<dbReference type="RefSeq" id="WP_137404596.1">
    <property type="nucleotide sequence ID" value="NZ_BMIU01000004.1"/>
</dbReference>
<gene>
    <name evidence="2" type="ORF">GCM10011339_10260</name>
</gene>
<dbReference type="Proteomes" id="UP000647339">
    <property type="component" value="Unassembled WGS sequence"/>
</dbReference>
<keyword evidence="1" id="KW-0472">Membrane</keyword>
<reference evidence="3" key="1">
    <citation type="journal article" date="2019" name="Int. J. Syst. Evol. Microbiol.">
        <title>The Global Catalogue of Microorganisms (GCM) 10K type strain sequencing project: providing services to taxonomists for standard genome sequencing and annotation.</title>
        <authorList>
            <consortium name="The Broad Institute Genomics Platform"/>
            <consortium name="The Broad Institute Genome Sequencing Center for Infectious Disease"/>
            <person name="Wu L."/>
            <person name="Ma J."/>
        </authorList>
    </citation>
    <scope>NUCLEOTIDE SEQUENCE [LARGE SCALE GENOMIC DNA]</scope>
    <source>
        <strain evidence="3">CGMCC 1.15407</strain>
    </source>
</reference>
<feature type="transmembrane region" description="Helical" evidence="1">
    <location>
        <begin position="93"/>
        <end position="113"/>
    </location>
</feature>
<name>A0ABQ1USP2_9BACT</name>
<evidence type="ECO:0000256" key="1">
    <source>
        <dbReference type="SAM" id="Phobius"/>
    </source>
</evidence>
<comment type="caution">
    <text evidence="2">The sequence shown here is derived from an EMBL/GenBank/DDBJ whole genome shotgun (WGS) entry which is preliminary data.</text>
</comment>